<keyword evidence="1" id="KW-0472">Membrane</keyword>
<evidence type="ECO:0000256" key="1">
    <source>
        <dbReference type="SAM" id="Phobius"/>
    </source>
</evidence>
<protein>
    <submittedName>
        <fullName evidence="3">Uncharacterized protein LOC113501295</fullName>
    </submittedName>
</protein>
<dbReference type="GeneID" id="113501295"/>
<feature type="transmembrane region" description="Helical" evidence="1">
    <location>
        <begin position="94"/>
        <end position="115"/>
    </location>
</feature>
<proteinExistence type="predicted"/>
<dbReference type="Proteomes" id="UP000322000">
    <property type="component" value="Chromosome 15"/>
</dbReference>
<dbReference type="RefSeq" id="XP_026738203.1">
    <property type="nucleotide sequence ID" value="XM_026882402.1"/>
</dbReference>
<keyword evidence="1" id="KW-1133">Transmembrane helix</keyword>
<dbReference type="KEGG" id="tnl:113501295"/>
<gene>
    <name evidence="3" type="primary">LOC113501295</name>
</gene>
<organism evidence="2 3">
    <name type="scientific">Trichoplusia ni</name>
    <name type="common">Cabbage looper</name>
    <dbReference type="NCBI Taxonomy" id="7111"/>
    <lineage>
        <taxon>Eukaryota</taxon>
        <taxon>Metazoa</taxon>
        <taxon>Ecdysozoa</taxon>
        <taxon>Arthropoda</taxon>
        <taxon>Hexapoda</taxon>
        <taxon>Insecta</taxon>
        <taxon>Pterygota</taxon>
        <taxon>Neoptera</taxon>
        <taxon>Endopterygota</taxon>
        <taxon>Lepidoptera</taxon>
        <taxon>Glossata</taxon>
        <taxon>Ditrysia</taxon>
        <taxon>Noctuoidea</taxon>
        <taxon>Noctuidae</taxon>
        <taxon>Plusiinae</taxon>
        <taxon>Trichoplusia</taxon>
    </lineage>
</organism>
<keyword evidence="2" id="KW-1185">Reference proteome</keyword>
<evidence type="ECO:0000313" key="2">
    <source>
        <dbReference type="Proteomes" id="UP000322000"/>
    </source>
</evidence>
<reference evidence="3" key="1">
    <citation type="submission" date="2025-08" db="UniProtKB">
        <authorList>
            <consortium name="RefSeq"/>
        </authorList>
    </citation>
    <scope>IDENTIFICATION</scope>
</reference>
<evidence type="ECO:0000313" key="3">
    <source>
        <dbReference type="RefSeq" id="XP_026738203.1"/>
    </source>
</evidence>
<dbReference type="AlphaFoldDB" id="A0A7E5WBU5"/>
<dbReference type="InParanoid" id="A0A7E5WBU5"/>
<name>A0A7E5WBU5_TRINI</name>
<keyword evidence="1" id="KW-0812">Transmembrane</keyword>
<accession>A0A7E5WBU5</accession>
<sequence>MAEKKPKQGELSEVKVEVIRVKERRVTHPGDYEREDKVEKVHRKVTSRSNDFVYVNSAYVGSLNSVNEGPYERPTSVIREQYWACSKWSFAKKVLAIALGLFLGAVIGLGVTMTIKGVRADEVIEDMFRNSAPD</sequence>
<dbReference type="OrthoDB" id="7298600at2759"/>